<dbReference type="AlphaFoldDB" id="A0ABD3Q696"/>
<feature type="compositionally biased region" description="Basic and acidic residues" evidence="1">
    <location>
        <begin position="606"/>
        <end position="617"/>
    </location>
</feature>
<comment type="caution">
    <text evidence="3">The sequence shown here is derived from an EMBL/GenBank/DDBJ whole genome shotgun (WGS) entry which is preliminary data.</text>
</comment>
<protein>
    <recommendedName>
        <fullName evidence="2">PDZ domain-containing protein</fullName>
    </recommendedName>
</protein>
<dbReference type="InterPro" id="IPR001478">
    <property type="entry name" value="PDZ"/>
</dbReference>
<dbReference type="SUPFAM" id="SSF50156">
    <property type="entry name" value="PDZ domain-like"/>
    <property type="match status" value="1"/>
</dbReference>
<reference evidence="3 4" key="1">
    <citation type="journal article" date="2020" name="G3 (Bethesda)">
        <title>Improved Reference Genome for Cyclotella cryptica CCMP332, a Model for Cell Wall Morphogenesis, Salinity Adaptation, and Lipid Production in Diatoms (Bacillariophyta).</title>
        <authorList>
            <person name="Roberts W.R."/>
            <person name="Downey K.M."/>
            <person name="Ruck E.C."/>
            <person name="Traller J.C."/>
            <person name="Alverson A.J."/>
        </authorList>
    </citation>
    <scope>NUCLEOTIDE SEQUENCE [LARGE SCALE GENOMIC DNA]</scope>
    <source>
        <strain evidence="3 4">CCMP332</strain>
    </source>
</reference>
<dbReference type="PROSITE" id="PS50106">
    <property type="entry name" value="PDZ"/>
    <property type="match status" value="1"/>
</dbReference>
<dbReference type="Proteomes" id="UP001516023">
    <property type="component" value="Unassembled WGS sequence"/>
</dbReference>
<evidence type="ECO:0000256" key="1">
    <source>
        <dbReference type="SAM" id="MobiDB-lite"/>
    </source>
</evidence>
<feature type="region of interest" description="Disordered" evidence="1">
    <location>
        <begin position="407"/>
        <end position="430"/>
    </location>
</feature>
<gene>
    <name evidence="3" type="ORF">HJC23_009547</name>
</gene>
<evidence type="ECO:0000313" key="4">
    <source>
        <dbReference type="Proteomes" id="UP001516023"/>
    </source>
</evidence>
<sequence length="820" mass="91335">MAKKNVTFIPDIPKYGTGDTSLSREAAGPLPPEYMNIYGPDYPTQNMSLRDDYYCADSSSCDPPGELNTYESDYDSYPYEIESIPVQRCYTNACRQPESYAGVHSQPASGVRCGNADFRSSRTQYIHQNSAKLSNGTTRVPSFRGSAHANPRSGSQQVNGTPFLEPSYRNTHGRENHKLPSSPHPCTQQRGHNYNSDQIYDHIHYQRELLNELIRLKREIHDKDADESCSGKFGYFIKTAFCQVENLAARRRKHLREAIGDVARSKTVLEFELRQQLIDITKQRLEVEERFQREINKQMSEKVAREAQLESMLLNQMEECVKLEMQMSGLDPIEESRLRMMSPTAKDTSISRGLPTAEIAAAVPTARVACAKMEKNFQPRARQQVCTKDEEPVVNKDSKLVIQIDDDESNSRGQEFDRHKGPMGPTVSKPEVLKDNVVSEAGDSATQKLAAFKQSKTSTKGMEYKSSGGSKQYRILSFVLYLPGTLGIEVEQRQDASLSAVVARVVPNSQADEAGVKKGDLLCHDDSDREFSYHEFLRLAKSGVRPLSFNVRRVESLSSERNDARSSIDATKNTQAVACLPEADARGKILVQPMPEATADADRLKPEDIKHQSRSKDYSGGLITNEGHRGVERVKNTNEVKSRVINSSNKEARKPVIPNVTMPEARLDTGLKPSLLVFTNDVQLAKVKPKKQDANKENAGCKPCLRVQTSRLVPSPKVPFSVANLNSPDTISKQKSDSIFKIFSPTHCYSPNASSAKTVTFSSEKPNEAEKIKPVSSTVSRIKVGTAPTVSVSEKKNRMHKSHDLKVTPVMATRGVIDVE</sequence>
<feature type="domain" description="PDZ" evidence="2">
    <location>
        <begin position="484"/>
        <end position="555"/>
    </location>
</feature>
<accession>A0ABD3Q696</accession>
<feature type="region of interest" description="Disordered" evidence="1">
    <location>
        <begin position="127"/>
        <end position="194"/>
    </location>
</feature>
<feature type="compositionally biased region" description="Polar residues" evidence="1">
    <location>
        <begin position="127"/>
        <end position="140"/>
    </location>
</feature>
<feature type="compositionally biased region" description="Polar residues" evidence="1">
    <location>
        <begin position="184"/>
        <end position="194"/>
    </location>
</feature>
<keyword evidence="4" id="KW-1185">Reference proteome</keyword>
<evidence type="ECO:0000313" key="3">
    <source>
        <dbReference type="EMBL" id="KAL3795374.1"/>
    </source>
</evidence>
<evidence type="ECO:0000259" key="2">
    <source>
        <dbReference type="PROSITE" id="PS50106"/>
    </source>
</evidence>
<dbReference type="InterPro" id="IPR036034">
    <property type="entry name" value="PDZ_sf"/>
</dbReference>
<name>A0ABD3Q696_9STRA</name>
<dbReference type="EMBL" id="JABMIG020000072">
    <property type="protein sequence ID" value="KAL3795374.1"/>
    <property type="molecule type" value="Genomic_DNA"/>
</dbReference>
<feature type="region of interest" description="Disordered" evidence="1">
    <location>
        <begin position="606"/>
        <end position="625"/>
    </location>
</feature>
<dbReference type="Gene3D" id="2.30.42.10">
    <property type="match status" value="1"/>
</dbReference>
<proteinExistence type="predicted"/>
<organism evidence="3 4">
    <name type="scientific">Cyclotella cryptica</name>
    <dbReference type="NCBI Taxonomy" id="29204"/>
    <lineage>
        <taxon>Eukaryota</taxon>
        <taxon>Sar</taxon>
        <taxon>Stramenopiles</taxon>
        <taxon>Ochrophyta</taxon>
        <taxon>Bacillariophyta</taxon>
        <taxon>Coscinodiscophyceae</taxon>
        <taxon>Thalassiosirophycidae</taxon>
        <taxon>Stephanodiscales</taxon>
        <taxon>Stephanodiscaceae</taxon>
        <taxon>Cyclotella</taxon>
    </lineage>
</organism>